<dbReference type="EMBL" id="CP129675">
    <property type="protein sequence ID" value="XDS47552.1"/>
    <property type="molecule type" value="Genomic_DNA"/>
</dbReference>
<dbReference type="KEGG" id="bfk:QN062_04990"/>
<feature type="domain" description="DUF2207" evidence="3">
    <location>
        <begin position="61"/>
        <end position="287"/>
    </location>
</feature>
<evidence type="ECO:0000256" key="1">
    <source>
        <dbReference type="SAM" id="MobiDB-lite"/>
    </source>
</evidence>
<accession>A0AB39URY0</accession>
<feature type="transmembrane region" description="Helical" evidence="2">
    <location>
        <begin position="535"/>
        <end position="555"/>
    </location>
</feature>
<proteinExistence type="predicted"/>
<organism evidence="7">
    <name type="scientific">Bifidobacterium fermentum</name>
    <dbReference type="NCBI Taxonomy" id="3059035"/>
    <lineage>
        <taxon>Bacteria</taxon>
        <taxon>Bacillati</taxon>
        <taxon>Actinomycetota</taxon>
        <taxon>Actinomycetes</taxon>
        <taxon>Bifidobacteriales</taxon>
        <taxon>Bifidobacteriaceae</taxon>
        <taxon>Bifidobacterium</taxon>
    </lineage>
</organism>
<feature type="transmembrane region" description="Helical" evidence="2">
    <location>
        <begin position="330"/>
        <end position="352"/>
    </location>
</feature>
<dbReference type="EMBL" id="CP129683">
    <property type="protein sequence ID" value="XDS51590.1"/>
    <property type="molecule type" value="Genomic_DNA"/>
</dbReference>
<keyword evidence="2" id="KW-1133">Transmembrane helix</keyword>
<feature type="transmembrane region" description="Helical" evidence="2">
    <location>
        <begin position="27"/>
        <end position="50"/>
    </location>
</feature>
<name>A0AB39URY0_9BIFI</name>
<evidence type="ECO:0000259" key="3">
    <source>
        <dbReference type="Pfam" id="PF09972"/>
    </source>
</evidence>
<feature type="domain" description="Predicted membrane protein YciQ-like C-terminal" evidence="4">
    <location>
        <begin position="364"/>
        <end position="642"/>
    </location>
</feature>
<evidence type="ECO:0000256" key="2">
    <source>
        <dbReference type="SAM" id="Phobius"/>
    </source>
</evidence>
<sequence>MQPTQRSLHTDSGEAPASKREWNVRRFILCLGAAIIIAAVAVALLLGIGVSSLNEAPLSYNSLDYKTQVLKNGDLKIEQRVSMKLNEREDDDGDTRPWRQMYQQYTINPKNLTSISDVSVRNVTDGTTYKQTKPIPPDDVSSTSNWDSTEANHWYIANVSDSDNPTQYDASSADKDSKYPVEIGWNIPETDSAKAMVFDITMTFHGVSTAHPDVTNFQWEPFGDANQIPIGTVNATVSFPEGVSSKNSWAWLHYAGQSETSRKSDGTLQFTAQDVSAGEHLDLVAMFDSSASSGVARTSSSNAKHSIIDDETQQETKARDAARSKARLTIIAWIIGGIVAIILSIFAVRAAFKTYGASRYHGDVEYWREPPNMSPASAAGMHDIVLRKTSDKASRQMAASVLSLASKHAISIYPGSVAAYGTIDLTQADSVQISSAVSSGDKRLQKDLASTSTIVIHPVCSHDRDSLKLSSSEDAALHLLECAAQRLDSPVFDLKQMQRSFKKWESGYTEQAKFTNAVSGEFALLGATQTRSSSIGLGILGIVVALVGTLAAGMTLGGGTFVIASLCGFLLLVCSIFAVMYGKVTVLNDTGQEYAGQIQGLQRYLLDFSSFEDRGVDDLALWDRYLVYAAAFGISNEALQQLARANPKLSDPQWLDSNASGSMLYWSFRPWTFMTYGYMAGSFGEAAPGMPAGADFNPGIGDIGSQLTSSFSSISSTIHAAAPSSSSGGGFSGGGFAGGGGGSGGGSFGGR</sequence>
<reference evidence="7" key="1">
    <citation type="submission" date="2023-07" db="EMBL/GenBank/DDBJ databases">
        <title>Bifidobacterium aquikefiriaerophilum sp. nov. and Bifidobacterium eccum sp. nov., isolated from water kefir.</title>
        <authorList>
            <person name="Breselge S."/>
            <person name="Bellassi P."/>
            <person name="Barcenilla C."/>
            <person name="Alvarez-Ordonez A."/>
            <person name="Morelli L."/>
            <person name="Cotter P.D."/>
        </authorList>
    </citation>
    <scope>NUCLEOTIDE SEQUENCE</scope>
    <source>
        <strain evidence="7">WK012_4_13</strain>
        <strain evidence="6">WK013_4_14</strain>
        <strain evidence="5">WK048_4_13</strain>
    </source>
</reference>
<evidence type="ECO:0000259" key="4">
    <source>
        <dbReference type="Pfam" id="PF20990"/>
    </source>
</evidence>
<gene>
    <name evidence="7" type="ORF">QN062_04990</name>
    <name evidence="6" type="ORF">QN216_09005</name>
    <name evidence="5" type="ORF">QN217_01460</name>
</gene>
<dbReference type="AlphaFoldDB" id="A0AB39URY0"/>
<evidence type="ECO:0000313" key="5">
    <source>
        <dbReference type="EMBL" id="XDS47552.1"/>
    </source>
</evidence>
<evidence type="ECO:0000313" key="6">
    <source>
        <dbReference type="EMBL" id="XDS49759.1"/>
    </source>
</evidence>
<dbReference type="Pfam" id="PF09972">
    <property type="entry name" value="DUF2207"/>
    <property type="match status" value="1"/>
</dbReference>
<feature type="region of interest" description="Disordered" evidence="1">
    <location>
        <begin position="731"/>
        <end position="751"/>
    </location>
</feature>
<evidence type="ECO:0000313" key="7">
    <source>
        <dbReference type="EMBL" id="XDS51590.1"/>
    </source>
</evidence>
<dbReference type="EMBL" id="CP129682">
    <property type="protein sequence ID" value="XDS49759.1"/>
    <property type="molecule type" value="Genomic_DNA"/>
</dbReference>
<keyword evidence="2" id="KW-0812">Transmembrane</keyword>
<dbReference type="RefSeq" id="WP_369342550.1">
    <property type="nucleotide sequence ID" value="NZ_CP129675.1"/>
</dbReference>
<keyword evidence="2" id="KW-0472">Membrane</keyword>
<dbReference type="InterPro" id="IPR018702">
    <property type="entry name" value="DUF2207"/>
</dbReference>
<protein>
    <submittedName>
        <fullName evidence="7">DUF2207 domain-containing protein</fullName>
    </submittedName>
</protein>
<feature type="transmembrane region" description="Helical" evidence="2">
    <location>
        <begin position="561"/>
        <end position="581"/>
    </location>
</feature>
<dbReference type="InterPro" id="IPR048389">
    <property type="entry name" value="YciQ-like_C"/>
</dbReference>
<dbReference type="Pfam" id="PF20990">
    <property type="entry name" value="DUF2207_C"/>
    <property type="match status" value="1"/>
</dbReference>